<evidence type="ECO:0000256" key="1">
    <source>
        <dbReference type="SAM" id="SignalP"/>
    </source>
</evidence>
<reference evidence="2 3" key="1">
    <citation type="submission" date="2020-08" db="EMBL/GenBank/DDBJ databases">
        <authorList>
            <person name="Hejnol A."/>
        </authorList>
    </citation>
    <scope>NUCLEOTIDE SEQUENCE [LARGE SCALE GENOMIC DNA]</scope>
</reference>
<gene>
    <name evidence="2" type="ORF">DGYR_LOCUS14137</name>
</gene>
<accession>A0A7I8WFL2</accession>
<dbReference type="Proteomes" id="UP000549394">
    <property type="component" value="Unassembled WGS sequence"/>
</dbReference>
<proteinExistence type="predicted"/>
<feature type="signal peptide" evidence="1">
    <location>
        <begin position="1"/>
        <end position="20"/>
    </location>
</feature>
<comment type="caution">
    <text evidence="2">The sequence shown here is derived from an EMBL/GenBank/DDBJ whole genome shotgun (WGS) entry which is preliminary data.</text>
</comment>
<keyword evidence="1" id="KW-0732">Signal</keyword>
<protein>
    <submittedName>
        <fullName evidence="2">DgyrCDS14934</fullName>
    </submittedName>
</protein>
<dbReference type="AlphaFoldDB" id="A0A7I8WFL2"/>
<sequence length="91" mass="10302">MDKKLLIVCLVVCLSLQAFSLSNPSLKSILKQMEKREEMANMLENEMYLKALIAKELMEKRGACQDNCEGKEGIQFVICMNTCNREINSPG</sequence>
<keyword evidence="3" id="KW-1185">Reference proteome</keyword>
<feature type="chain" id="PRO_5029580292" evidence="1">
    <location>
        <begin position="21"/>
        <end position="91"/>
    </location>
</feature>
<name>A0A7I8WFL2_9ANNE</name>
<evidence type="ECO:0000313" key="2">
    <source>
        <dbReference type="EMBL" id="CAD5126920.1"/>
    </source>
</evidence>
<evidence type="ECO:0000313" key="3">
    <source>
        <dbReference type="Proteomes" id="UP000549394"/>
    </source>
</evidence>
<organism evidence="2 3">
    <name type="scientific">Dimorphilus gyrociliatus</name>
    <dbReference type="NCBI Taxonomy" id="2664684"/>
    <lineage>
        <taxon>Eukaryota</taxon>
        <taxon>Metazoa</taxon>
        <taxon>Spiralia</taxon>
        <taxon>Lophotrochozoa</taxon>
        <taxon>Annelida</taxon>
        <taxon>Polychaeta</taxon>
        <taxon>Polychaeta incertae sedis</taxon>
        <taxon>Dinophilidae</taxon>
        <taxon>Dimorphilus</taxon>
    </lineage>
</organism>
<dbReference type="EMBL" id="CAJFCJ010000103">
    <property type="protein sequence ID" value="CAD5126920.1"/>
    <property type="molecule type" value="Genomic_DNA"/>
</dbReference>